<feature type="domain" description="DUF1731" evidence="3">
    <location>
        <begin position="250"/>
        <end position="296"/>
    </location>
</feature>
<dbReference type="AlphaFoldDB" id="A0A128ETN1"/>
<evidence type="ECO:0000259" key="3">
    <source>
        <dbReference type="Pfam" id="PF08338"/>
    </source>
</evidence>
<feature type="domain" description="NAD-dependent epimerase/dehydratase" evidence="2">
    <location>
        <begin position="3"/>
        <end position="220"/>
    </location>
</feature>
<accession>A0A128ETN1</accession>
<dbReference type="InterPro" id="IPR001509">
    <property type="entry name" value="Epimerase_deHydtase"/>
</dbReference>
<dbReference type="Proteomes" id="UP000071641">
    <property type="component" value="Unassembled WGS sequence"/>
</dbReference>
<name>A0A128ETN1_9GAMM</name>
<evidence type="ECO:0000313" key="4">
    <source>
        <dbReference type="EMBL" id="CZF77494.1"/>
    </source>
</evidence>
<protein>
    <submittedName>
        <fullName evidence="4">Epimerase family protein</fullName>
    </submittedName>
</protein>
<keyword evidence="5" id="KW-1185">Reference proteome</keyword>
<dbReference type="SUPFAM" id="SSF51735">
    <property type="entry name" value="NAD(P)-binding Rossmann-fold domains"/>
    <property type="match status" value="1"/>
</dbReference>
<dbReference type="RefSeq" id="WP_062660679.1">
    <property type="nucleotide sequence ID" value="NZ_FIZX01000001.1"/>
</dbReference>
<dbReference type="Pfam" id="PF08338">
    <property type="entry name" value="DUF1731"/>
    <property type="match status" value="1"/>
</dbReference>
<dbReference type="Gene3D" id="3.40.50.720">
    <property type="entry name" value="NAD(P)-binding Rossmann-like Domain"/>
    <property type="match status" value="1"/>
</dbReference>
<dbReference type="PANTHER" id="PTHR11092">
    <property type="entry name" value="SUGAR NUCLEOTIDE EPIMERASE RELATED"/>
    <property type="match status" value="1"/>
</dbReference>
<reference evidence="5" key="1">
    <citation type="submission" date="2016-02" db="EMBL/GenBank/DDBJ databases">
        <authorList>
            <person name="Rodrigo-Torres Lidia"/>
            <person name="Arahal R.David."/>
        </authorList>
    </citation>
    <scope>NUCLEOTIDE SEQUENCE [LARGE SCALE GENOMIC DNA]</scope>
    <source>
        <strain evidence="5">CECT 9029</strain>
    </source>
</reference>
<dbReference type="InterPro" id="IPR036291">
    <property type="entry name" value="NAD(P)-bd_dom_sf"/>
</dbReference>
<dbReference type="OrthoDB" id="9801773at2"/>
<evidence type="ECO:0000256" key="1">
    <source>
        <dbReference type="ARBA" id="ARBA00009353"/>
    </source>
</evidence>
<dbReference type="CDD" id="cd05242">
    <property type="entry name" value="SDR_a8"/>
    <property type="match status" value="1"/>
</dbReference>
<evidence type="ECO:0000259" key="2">
    <source>
        <dbReference type="Pfam" id="PF01370"/>
    </source>
</evidence>
<organism evidence="4 5">
    <name type="scientific">Grimontia celer</name>
    <dbReference type="NCBI Taxonomy" id="1796497"/>
    <lineage>
        <taxon>Bacteria</taxon>
        <taxon>Pseudomonadati</taxon>
        <taxon>Pseudomonadota</taxon>
        <taxon>Gammaproteobacteria</taxon>
        <taxon>Vibrionales</taxon>
        <taxon>Vibrionaceae</taxon>
        <taxon>Grimontia</taxon>
    </lineage>
</organism>
<gene>
    <name evidence="4" type="ORF">GCE9029_00241</name>
</gene>
<dbReference type="EMBL" id="FIZX01000001">
    <property type="protein sequence ID" value="CZF77494.1"/>
    <property type="molecule type" value="Genomic_DNA"/>
</dbReference>
<comment type="similarity">
    <text evidence="1">Belongs to the NAD(P)-dependent epimerase/dehydratase family. SDR39U1 subfamily.</text>
</comment>
<evidence type="ECO:0000313" key="5">
    <source>
        <dbReference type="Proteomes" id="UP000071641"/>
    </source>
</evidence>
<proteinExistence type="inferred from homology"/>
<dbReference type="Pfam" id="PF01370">
    <property type="entry name" value="Epimerase"/>
    <property type="match status" value="1"/>
</dbReference>
<dbReference type="STRING" id="1796497.GCE9029_00241"/>
<dbReference type="InterPro" id="IPR010099">
    <property type="entry name" value="SDR39U1"/>
</dbReference>
<sequence>MKILITGGTGLIGRALIDKLEDHEITVLTRSAQKAASLLPGRVQYIESLDALDSFDDIDAIINLAGEPIVDKRWSEKQKGLICSSRWGITEQIVKKILESDSPPHTFISGSAVGYYSDQGDKEIDESLTVDSTDFAHLVCANWEKIARRASATGSTRVCVLRTGVVLSPTGGALKKMLLPYKLGLGGPIGKGQQFFPWIHIDDMTSGIVHLLNSEDLKGDFNFTAPTPVTNKEFSSALATALQRPHFLFTPEIAIKLALGEASQLLLDSQKVIPVALQESGFNFSYQTLQPALENLVQ</sequence>
<dbReference type="PANTHER" id="PTHR11092:SF0">
    <property type="entry name" value="EPIMERASE FAMILY PROTEIN SDR39U1"/>
    <property type="match status" value="1"/>
</dbReference>
<dbReference type="InterPro" id="IPR013549">
    <property type="entry name" value="DUF1731"/>
</dbReference>
<dbReference type="NCBIfam" id="TIGR01777">
    <property type="entry name" value="yfcH"/>
    <property type="match status" value="1"/>
</dbReference>